<sequence length="196" mass="21913">MYQLSQTASIWPCAGHGNGLRWSWSTISPSTHCAAYVCDAVPSVELLFGYKCALSLGPDGDEFSACIFYPRHDNVNSIDAHRKVERWLEAFVQDYAAGQPRSCIKITPPQGERPTKAEVAASVTMTLGRSVTEDDGDDSKYIIIQQHRFPKSYLRLLVHKAEERKAKRDREALTGPQADDWAQGVEKDLDKVLKKS</sequence>
<comment type="caution">
    <text evidence="1">The sequence shown here is derived from an EMBL/GenBank/DDBJ whole genome shotgun (WGS) entry which is preliminary data.</text>
</comment>
<gene>
    <name evidence="1" type="ORF">NM208_g11688</name>
</gene>
<dbReference type="EMBL" id="JANRMS010001928">
    <property type="protein sequence ID" value="KAJ3525331.1"/>
    <property type="molecule type" value="Genomic_DNA"/>
</dbReference>
<evidence type="ECO:0000313" key="1">
    <source>
        <dbReference type="EMBL" id="KAJ3525331.1"/>
    </source>
</evidence>
<reference evidence="1" key="1">
    <citation type="submission" date="2022-08" db="EMBL/GenBank/DDBJ databases">
        <title>Genome Sequence of Fusarium decemcellulare.</title>
        <authorList>
            <person name="Buettner E."/>
        </authorList>
    </citation>
    <scope>NUCLEOTIDE SEQUENCE</scope>
    <source>
        <strain evidence="1">Babe19</strain>
    </source>
</reference>
<dbReference type="Proteomes" id="UP001148629">
    <property type="component" value="Unassembled WGS sequence"/>
</dbReference>
<evidence type="ECO:0000313" key="2">
    <source>
        <dbReference type="Proteomes" id="UP001148629"/>
    </source>
</evidence>
<proteinExistence type="predicted"/>
<name>A0ACC1RSU4_9HYPO</name>
<keyword evidence="2" id="KW-1185">Reference proteome</keyword>
<organism evidence="1 2">
    <name type="scientific">Fusarium decemcellulare</name>
    <dbReference type="NCBI Taxonomy" id="57161"/>
    <lineage>
        <taxon>Eukaryota</taxon>
        <taxon>Fungi</taxon>
        <taxon>Dikarya</taxon>
        <taxon>Ascomycota</taxon>
        <taxon>Pezizomycotina</taxon>
        <taxon>Sordariomycetes</taxon>
        <taxon>Hypocreomycetidae</taxon>
        <taxon>Hypocreales</taxon>
        <taxon>Nectriaceae</taxon>
        <taxon>Fusarium</taxon>
        <taxon>Fusarium decemcellulare species complex</taxon>
    </lineage>
</organism>
<accession>A0ACC1RSU4</accession>
<protein>
    <submittedName>
        <fullName evidence="1">Uncharacterized protein</fullName>
    </submittedName>
</protein>